<dbReference type="OMA" id="HPKNQLV"/>
<dbReference type="SUPFAM" id="SSF52540">
    <property type="entry name" value="P-loop containing nucleoside triphosphate hydrolases"/>
    <property type="match status" value="1"/>
</dbReference>
<evidence type="ECO:0000259" key="7">
    <source>
        <dbReference type="Pfam" id="PF13271"/>
    </source>
</evidence>
<evidence type="ECO:0000259" key="8">
    <source>
        <dbReference type="Pfam" id="PF19334"/>
    </source>
</evidence>
<keyword evidence="4" id="KW-0175">Coiled coil</keyword>
<feature type="coiled-coil region" evidence="4">
    <location>
        <begin position="386"/>
        <end position="413"/>
    </location>
</feature>
<dbReference type="InterPro" id="IPR056829">
    <property type="entry name" value="Beta-prop_TEP1_2nd"/>
</dbReference>
<accession>A0A8D2KQU9</accession>
<evidence type="ECO:0000256" key="3">
    <source>
        <dbReference type="PROSITE-ProRule" id="PRU00221"/>
    </source>
</evidence>
<dbReference type="Pfam" id="PF00400">
    <property type="entry name" value="WD40"/>
    <property type="match status" value="4"/>
</dbReference>
<dbReference type="InterPro" id="IPR019775">
    <property type="entry name" value="WD40_repeat_CS"/>
</dbReference>
<evidence type="ECO:0000256" key="1">
    <source>
        <dbReference type="ARBA" id="ARBA00022574"/>
    </source>
</evidence>
<feature type="repeat" description="WD" evidence="3">
    <location>
        <begin position="1512"/>
        <end position="1544"/>
    </location>
</feature>
<evidence type="ECO:0000313" key="11">
    <source>
        <dbReference type="Proteomes" id="UP000694545"/>
    </source>
</evidence>
<dbReference type="GO" id="GO:0000722">
    <property type="term" value="P:telomere maintenance via recombination"/>
    <property type="evidence" value="ECO:0007669"/>
    <property type="project" value="TreeGrafter"/>
</dbReference>
<reference evidence="10" key="2">
    <citation type="submission" date="2025-09" db="UniProtKB">
        <authorList>
            <consortium name="Ensembl"/>
        </authorList>
    </citation>
    <scope>IDENTIFICATION</scope>
</reference>
<feature type="repeat" description="WD" evidence="3">
    <location>
        <begin position="1281"/>
        <end position="1322"/>
    </location>
</feature>
<feature type="domain" description="DUF4062" evidence="7">
    <location>
        <begin position="243"/>
        <end position="341"/>
    </location>
</feature>
<dbReference type="InterPro" id="IPR052652">
    <property type="entry name" value="Telomerase_Complex_Comp"/>
</dbReference>
<evidence type="ECO:0000313" key="10">
    <source>
        <dbReference type="Ensembl" id="ENSVKKP00000000516.1"/>
    </source>
</evidence>
<feature type="repeat" description="WD" evidence="3">
    <location>
        <begin position="1472"/>
        <end position="1511"/>
    </location>
</feature>
<proteinExistence type="predicted"/>
<dbReference type="Pfam" id="PF19334">
    <property type="entry name" value="DUF5920"/>
    <property type="match status" value="1"/>
</dbReference>
<dbReference type="Proteomes" id="UP000694545">
    <property type="component" value="Unplaced"/>
</dbReference>
<dbReference type="CDD" id="cd00200">
    <property type="entry name" value="WD40"/>
    <property type="match status" value="1"/>
</dbReference>
<dbReference type="InterPro" id="IPR007111">
    <property type="entry name" value="NACHT_NTPase"/>
</dbReference>
<evidence type="ECO:0000259" key="6">
    <source>
        <dbReference type="Pfam" id="PF05729"/>
    </source>
</evidence>
<name>A0A8D2KQU9_VARKO</name>
<dbReference type="Pfam" id="PF13271">
    <property type="entry name" value="DUF4062"/>
    <property type="match status" value="1"/>
</dbReference>
<organism evidence="10 11">
    <name type="scientific">Varanus komodoensis</name>
    <name type="common">Komodo dragon</name>
    <dbReference type="NCBI Taxonomy" id="61221"/>
    <lineage>
        <taxon>Eukaryota</taxon>
        <taxon>Metazoa</taxon>
        <taxon>Chordata</taxon>
        <taxon>Craniata</taxon>
        <taxon>Vertebrata</taxon>
        <taxon>Euteleostomi</taxon>
        <taxon>Lepidosauria</taxon>
        <taxon>Squamata</taxon>
        <taxon>Bifurcata</taxon>
        <taxon>Unidentata</taxon>
        <taxon>Episquamata</taxon>
        <taxon>Toxicofera</taxon>
        <taxon>Anguimorpha</taxon>
        <taxon>Paleoanguimorpha</taxon>
        <taxon>Varanoidea</taxon>
        <taxon>Varanidae</taxon>
        <taxon>Varanus</taxon>
    </lineage>
</organism>
<evidence type="ECO:0000256" key="4">
    <source>
        <dbReference type="SAM" id="Coils"/>
    </source>
</evidence>
<feature type="domain" description="DUF5920" evidence="8">
    <location>
        <begin position="125"/>
        <end position="220"/>
    </location>
</feature>
<keyword evidence="1 3" id="KW-0853">WD repeat</keyword>
<evidence type="ECO:0000256" key="2">
    <source>
        <dbReference type="ARBA" id="ARBA00022737"/>
    </source>
</evidence>
<dbReference type="PROSITE" id="PS00678">
    <property type="entry name" value="WD_REPEATS_1"/>
    <property type="match status" value="2"/>
</dbReference>
<dbReference type="PROSITE" id="PS50294">
    <property type="entry name" value="WD_REPEATS_REGION"/>
    <property type="match status" value="3"/>
</dbReference>
<keyword evidence="11" id="KW-1185">Reference proteome</keyword>
<feature type="domain" description="TEP-1 second beta-propeller" evidence="9">
    <location>
        <begin position="1195"/>
        <end position="1424"/>
    </location>
</feature>
<dbReference type="InterPro" id="IPR027417">
    <property type="entry name" value="P-loop_NTPase"/>
</dbReference>
<evidence type="ECO:0000256" key="5">
    <source>
        <dbReference type="SAM" id="MobiDB-lite"/>
    </source>
</evidence>
<evidence type="ECO:0000259" key="9">
    <source>
        <dbReference type="Pfam" id="PF25047"/>
    </source>
</evidence>
<feature type="repeat" description="WD" evidence="3">
    <location>
        <begin position="1065"/>
        <end position="1097"/>
    </location>
</feature>
<dbReference type="Ensembl" id="ENSVKKT00000000537.1">
    <property type="protein sequence ID" value="ENSVKKP00000000516.1"/>
    <property type="gene ID" value="ENSVKKG00000000451.1"/>
</dbReference>
<dbReference type="InterPro" id="IPR036322">
    <property type="entry name" value="WD40_repeat_dom_sf"/>
</dbReference>
<dbReference type="GO" id="GO:0005697">
    <property type="term" value="C:telomerase holoenzyme complex"/>
    <property type="evidence" value="ECO:0007669"/>
    <property type="project" value="TreeGrafter"/>
</dbReference>
<dbReference type="SMART" id="SM00320">
    <property type="entry name" value="WD40"/>
    <property type="match status" value="12"/>
</dbReference>
<dbReference type="Pfam" id="PF05729">
    <property type="entry name" value="NACHT"/>
    <property type="match status" value="1"/>
</dbReference>
<dbReference type="InterPro" id="IPR015943">
    <property type="entry name" value="WD40/YVTN_repeat-like_dom_sf"/>
</dbReference>
<protein>
    <submittedName>
        <fullName evidence="10">Telomerase associated protein 1</fullName>
    </submittedName>
</protein>
<sequence>MIFRYRQALETAIGFAVRHNVPPIPGRTLILVAFDDMYRPYTQQPPERMPDVGMAGVCFGGCWPTSTASSVGKGLREHKKADSSCPLALIHTGLDGRSRLPRRFPSPLQVPRMPPPCCFLAPRQVDTILLLSNEPLEKLRGSCVSLYRHRVSPNCLFVNVCASVTCPWRGVCVCGCSREAAKLTSSSFGRFMAERGSSHFLEHVEKIDEIYGVPRQQGATWTRPTMGLCVLTLAFPLRWRSVRVFVSSTFRDMHGERDLLIRSVFPELRSRAAQFCLAVEDIDLRWGITEHESRSNKELELCLSEVTKSQIFIGILSERYGHIPKDYGLPEEPQYEWVKSYPAGRSITEMESVQFLEGSGEPTAGSRAFFYFREPQFLSSIPDTWRADFLAESEEAKRRMVDLKERLSQHEGLASLGRYTCTWGGVAQGRPYVKGLEDFGNKVLEDVWKCLRHHFIEDQEEKALQESFQELQHRRFCARAKLLRVTAAQLQGGRLYVVNGEPGQGKTVFLVSFVIGKNRQVFPALAAGLVCSHWKVAAPVVLASRVRSCKKEKAALFPSRGLVSQFKSLLYAVAQTLKRQQFLVVLIDGADSIHGPSGQLVSDWMPEQLPQRVSLVLSVSAESELLGSLRRRADAVAIPLGPLDPPDRVVLVRKDLALYGKKLEESPFNNQRGSRQPLYLTLLTQDLRLFALYEQLSERIQKLPISLPLLLQHLLGCLEQDYGLELVAVAFMVLWASRDGELNPVGGGGILADRPLSEGGTGLTSLLFLHSLLLACGSPLEAPGSRLHLCGTPLRTAVERRYRKKPGLERTAHVLLAGDCSPCEADRRASSLLPAPPSSSQPLIIAAAGLEHDEAVAISHAFLQRNIGLLSQNPQLLLQQAANEPDSSDLCSQARAALCGSGIRFLKWINKPQTVQKAKSLVLPLPATPSCISVAPSGKLASVGTAEGTLHLLDAETGQELKSLLSGCDGISTCAFLSETTVCLGAFTGHLEVWSLKEGCRLMGKEAHKAQITDCSILLNRRLLATVSLDGLLKVLSSSSLPSNALYPRQNCAVFLTQVSTYQVLRDHSSAVRSISFNSAGNVLAAGSLTGSVSLWSWQDAVVLGTFSAHSGCVSTALFLPGGKLLTTGEDCKVQLWVGHLGQLQSTLGSKAPSPATCAVPSLDGSRLAVGRHPDDVRIYKGFGQKQCQAGGVAVRSLAWLDNIFLIGGRNDGSLCVWDTSQHRPPCLREVPGHEGAVTGLAVSQRLVASVSEDFTVRLWLPQTLRPGPALSASDEPLAVLRGHKAGLLCCAFSLDGCHLATGGKDKDLLLWDVRNPSQNAPSLMRSLRYCHRDWIADCAWAGPLLSASNDATVCLWDPSTGQRLQEFLGHQRPVCSVIVKAHVIAMARDGMLAMWDLQGIEKTRFLAHPGGATYCAGFQDPRKILCHVKRGILEGDLGEGNKLRNTPCSHPCGLHSSLCLCSSQMEQPQVLPGHCGAVRGAAALPTSFLTVSEDKTVRVWPLPKEEAEEYLPPHGGAVTALAWSPDGEFAASGGKYGDLLLWNKARAKVIGCVRCWQRPSKYVVPSSHHPPSATKRGTLGGSESGLQSLLRHGANRATLGQALPLSPSCCGTWMANGVKQHLEFLDRRKSGVCM</sequence>
<dbReference type="PANTHER" id="PTHR44791">
    <property type="entry name" value="TELOMERASE PROTEIN COMPONENT 1 TEP1"/>
    <property type="match status" value="1"/>
</dbReference>
<dbReference type="InterPro" id="IPR045804">
    <property type="entry name" value="DUF5920"/>
</dbReference>
<dbReference type="GO" id="GO:0070034">
    <property type="term" value="F:telomerase RNA binding"/>
    <property type="evidence" value="ECO:0007669"/>
    <property type="project" value="TreeGrafter"/>
</dbReference>
<dbReference type="SUPFAM" id="SSF50978">
    <property type="entry name" value="WD40 repeat-like"/>
    <property type="match status" value="2"/>
</dbReference>
<feature type="region of interest" description="Disordered" evidence="5">
    <location>
        <begin position="1564"/>
        <end position="1586"/>
    </location>
</feature>
<feature type="domain" description="NACHT" evidence="6">
    <location>
        <begin position="495"/>
        <end position="655"/>
    </location>
</feature>
<dbReference type="Gene3D" id="2.130.10.10">
    <property type="entry name" value="YVTN repeat-like/Quinoprotein amine dehydrogenase"/>
    <property type="match status" value="4"/>
</dbReference>
<keyword evidence="2" id="KW-0677">Repeat</keyword>
<dbReference type="Pfam" id="PF25047">
    <property type="entry name" value="Beta-prop_TEP1_2nd"/>
    <property type="match status" value="1"/>
</dbReference>
<feature type="repeat" description="WD" evidence="3">
    <location>
        <begin position="1345"/>
        <end position="1367"/>
    </location>
</feature>
<dbReference type="InterPro" id="IPR001680">
    <property type="entry name" value="WD40_rpt"/>
</dbReference>
<dbReference type="GO" id="GO:0003720">
    <property type="term" value="F:telomerase activity"/>
    <property type="evidence" value="ECO:0007669"/>
    <property type="project" value="TreeGrafter"/>
</dbReference>
<dbReference type="InterPro" id="IPR025139">
    <property type="entry name" value="DUF4062"/>
</dbReference>
<reference evidence="10" key="1">
    <citation type="submission" date="2025-08" db="UniProtKB">
        <authorList>
            <consortium name="Ensembl"/>
        </authorList>
    </citation>
    <scope>IDENTIFICATION</scope>
</reference>
<feature type="repeat" description="WD" evidence="3">
    <location>
        <begin position="1231"/>
        <end position="1260"/>
    </location>
</feature>
<dbReference type="PROSITE" id="PS50082">
    <property type="entry name" value="WD_REPEATS_2"/>
    <property type="match status" value="6"/>
</dbReference>
<dbReference type="PANTHER" id="PTHR44791:SF1">
    <property type="entry name" value="TELOMERASE PROTEIN COMPONENT 1"/>
    <property type="match status" value="1"/>
</dbReference>